<protein>
    <recommendedName>
        <fullName evidence="1">HD-Zip IV C-terminal domain-containing protein</fullName>
    </recommendedName>
</protein>
<name>D7T0B8_VITVI</name>
<dbReference type="PANTHER" id="PTHR45654:SF93">
    <property type="entry name" value="HOMEOBOX-LEUCINE ZIPPER PROTEIN HDG2-RELATED"/>
    <property type="match status" value="1"/>
</dbReference>
<keyword evidence="3" id="KW-1185">Reference proteome</keyword>
<dbReference type="InterPro" id="IPR042160">
    <property type="entry name" value="HD-Zip_IV"/>
</dbReference>
<dbReference type="PaxDb" id="29760-VIT_19s0177g00250.t01"/>
<accession>D7T0B8</accession>
<dbReference type="InterPro" id="IPR057993">
    <property type="entry name" value="HD-Zip_IV_C"/>
</dbReference>
<dbReference type="InParanoid" id="D7T0B8"/>
<dbReference type="EMBL" id="FN595498">
    <property type="protein sequence ID" value="CBI23947.3"/>
    <property type="molecule type" value="Genomic_DNA"/>
</dbReference>
<dbReference type="STRING" id="29760.D7T0B8"/>
<dbReference type="PANTHER" id="PTHR45654">
    <property type="entry name" value="HOMEOBOX-LEUCINE ZIPPER PROTEIN MERISTEM L1"/>
    <property type="match status" value="1"/>
</dbReference>
<gene>
    <name evidence="2" type="ordered locus">VIT_19s0177g00250</name>
</gene>
<dbReference type="Proteomes" id="UP000009183">
    <property type="component" value="Chromosome 19"/>
</dbReference>
<proteinExistence type="predicted"/>
<dbReference type="Pfam" id="PF25797">
    <property type="entry name" value="PDF2_C"/>
    <property type="match status" value="1"/>
</dbReference>
<evidence type="ECO:0000313" key="2">
    <source>
        <dbReference type="EMBL" id="CBI23947.3"/>
    </source>
</evidence>
<evidence type="ECO:0000313" key="3">
    <source>
        <dbReference type="Proteomes" id="UP000009183"/>
    </source>
</evidence>
<organism evidence="2 3">
    <name type="scientific">Vitis vinifera</name>
    <name type="common">Grape</name>
    <dbReference type="NCBI Taxonomy" id="29760"/>
    <lineage>
        <taxon>Eukaryota</taxon>
        <taxon>Viridiplantae</taxon>
        <taxon>Streptophyta</taxon>
        <taxon>Embryophyta</taxon>
        <taxon>Tracheophyta</taxon>
        <taxon>Spermatophyta</taxon>
        <taxon>Magnoliopsida</taxon>
        <taxon>eudicotyledons</taxon>
        <taxon>Gunneridae</taxon>
        <taxon>Pentapetalae</taxon>
        <taxon>rosids</taxon>
        <taxon>Vitales</taxon>
        <taxon>Vitaceae</taxon>
        <taxon>Viteae</taxon>
        <taxon>Vitis</taxon>
    </lineage>
</organism>
<feature type="domain" description="HD-Zip IV C-terminal" evidence="1">
    <location>
        <begin position="9"/>
        <end position="107"/>
    </location>
</feature>
<reference evidence="3" key="1">
    <citation type="journal article" date="2007" name="Nature">
        <title>The grapevine genome sequence suggests ancestral hexaploidization in major angiosperm phyla.</title>
        <authorList>
            <consortium name="The French-Italian Public Consortium for Grapevine Genome Characterization."/>
            <person name="Jaillon O."/>
            <person name="Aury J.-M."/>
            <person name="Noel B."/>
            <person name="Policriti A."/>
            <person name="Clepet C."/>
            <person name="Casagrande A."/>
            <person name="Choisne N."/>
            <person name="Aubourg S."/>
            <person name="Vitulo N."/>
            <person name="Jubin C."/>
            <person name="Vezzi A."/>
            <person name="Legeai F."/>
            <person name="Hugueney P."/>
            <person name="Dasilva C."/>
            <person name="Horner D."/>
            <person name="Mica E."/>
            <person name="Jublot D."/>
            <person name="Poulain J."/>
            <person name="Bruyere C."/>
            <person name="Billault A."/>
            <person name="Segurens B."/>
            <person name="Gouyvenoux M."/>
            <person name="Ugarte E."/>
            <person name="Cattonaro F."/>
            <person name="Anthouard V."/>
            <person name="Vico V."/>
            <person name="Del Fabbro C."/>
            <person name="Alaux M."/>
            <person name="Di Gaspero G."/>
            <person name="Dumas V."/>
            <person name="Felice N."/>
            <person name="Paillard S."/>
            <person name="Juman I."/>
            <person name="Moroldo M."/>
            <person name="Scalabrin S."/>
            <person name="Canaguier A."/>
            <person name="Le Clainche I."/>
            <person name="Malacrida G."/>
            <person name="Durand E."/>
            <person name="Pesole G."/>
            <person name="Laucou V."/>
            <person name="Chatelet P."/>
            <person name="Merdinoglu D."/>
            <person name="Delledonne M."/>
            <person name="Pezzotti M."/>
            <person name="Lecharny A."/>
            <person name="Scarpelli C."/>
            <person name="Artiguenave F."/>
            <person name="Pe M.E."/>
            <person name="Valle G."/>
            <person name="Morgante M."/>
            <person name="Caboche M."/>
            <person name="Adam-Blondon A.-F."/>
            <person name="Weissenbach J."/>
            <person name="Quetier F."/>
            <person name="Wincker P."/>
        </authorList>
    </citation>
    <scope>NUCLEOTIDE SEQUENCE [LARGE SCALE GENOMIC DNA]</scope>
    <source>
        <strain evidence="3">cv. Pinot noir / PN40024</strain>
    </source>
</reference>
<dbReference type="OMA" id="SAVKYIM"/>
<evidence type="ECO:0000259" key="1">
    <source>
        <dbReference type="Pfam" id="PF25797"/>
    </source>
</evidence>
<dbReference type="HOGENOM" id="CLU_2077382_0_0_1"/>
<dbReference type="AlphaFoldDB" id="D7T0B8"/>
<sequence>MQSAEDPDRTIKTLLQESFTTSDSSYVTFTPVEASSFSMTLNGGDPDNVPVMPSGFSISPDGPTGDEGSLVTIVFQILDGTASPMHFPSHSVGTMYKLITETAKSITAGTVDPDNMGR</sequence>